<proteinExistence type="predicted"/>
<dbReference type="InterPro" id="IPR036397">
    <property type="entry name" value="RNaseH_sf"/>
</dbReference>
<dbReference type="Proteomes" id="UP000477782">
    <property type="component" value="Unassembled WGS sequence"/>
</dbReference>
<dbReference type="PANTHER" id="PTHR30231">
    <property type="entry name" value="DNA POLYMERASE III SUBUNIT EPSILON"/>
    <property type="match status" value="1"/>
</dbReference>
<name>A0A6M0QX20_9RHOB</name>
<dbReference type="GO" id="GO:0005829">
    <property type="term" value="C:cytosol"/>
    <property type="evidence" value="ECO:0007669"/>
    <property type="project" value="TreeGrafter"/>
</dbReference>
<dbReference type="Pfam" id="PF00929">
    <property type="entry name" value="RNase_T"/>
    <property type="match status" value="1"/>
</dbReference>
<sequence length="204" mass="22137">MTFSKWGSRRDHLEADLPAGEFRFIALDVETSCSDPASICQIGIACVRPDNRIETFATLVNPRMRFSAFNVQLHGIGPEHVVDAPDFAAAFARLAPLLSRHPLIQHSGFDRRAVNAACAVTALDASGWHWGDSVKIARCAWPEFAGNGGHGLGYLKKQLGLAFEHHDAGEDARAAALVVLQAEERLGLSFDRILAARPTQKPSA</sequence>
<dbReference type="SUPFAM" id="SSF53098">
    <property type="entry name" value="Ribonuclease H-like"/>
    <property type="match status" value="1"/>
</dbReference>
<dbReference type="GO" id="GO:0008408">
    <property type="term" value="F:3'-5' exonuclease activity"/>
    <property type="evidence" value="ECO:0007669"/>
    <property type="project" value="TreeGrafter"/>
</dbReference>
<dbReference type="AlphaFoldDB" id="A0A6M0QX20"/>
<keyword evidence="2" id="KW-0378">Hydrolase</keyword>
<evidence type="ECO:0000313" key="2">
    <source>
        <dbReference type="EMBL" id="NEY92005.1"/>
    </source>
</evidence>
<dbReference type="PANTHER" id="PTHR30231:SF42">
    <property type="entry name" value="EXONUCLEASE"/>
    <property type="match status" value="1"/>
</dbReference>
<dbReference type="RefSeq" id="WP_164627932.1">
    <property type="nucleotide sequence ID" value="NZ_JAAIVJ010000018.1"/>
</dbReference>
<feature type="domain" description="Exonuclease" evidence="1">
    <location>
        <begin position="23"/>
        <end position="188"/>
    </location>
</feature>
<comment type="caution">
    <text evidence="2">The sequence shown here is derived from an EMBL/GenBank/DDBJ whole genome shotgun (WGS) entry which is preliminary data.</text>
</comment>
<dbReference type="Gene3D" id="3.30.420.10">
    <property type="entry name" value="Ribonuclease H-like superfamily/Ribonuclease H"/>
    <property type="match status" value="1"/>
</dbReference>
<gene>
    <name evidence="2" type="ORF">G4Z14_17070</name>
</gene>
<evidence type="ECO:0000313" key="3">
    <source>
        <dbReference type="Proteomes" id="UP000477782"/>
    </source>
</evidence>
<dbReference type="EMBL" id="JAAIVJ010000018">
    <property type="protein sequence ID" value="NEY92005.1"/>
    <property type="molecule type" value="Genomic_DNA"/>
</dbReference>
<dbReference type="InterPro" id="IPR012337">
    <property type="entry name" value="RNaseH-like_sf"/>
</dbReference>
<dbReference type="InterPro" id="IPR013520">
    <property type="entry name" value="Ribonucl_H"/>
</dbReference>
<keyword evidence="3" id="KW-1185">Reference proteome</keyword>
<keyword evidence="2" id="KW-0269">Exonuclease</keyword>
<dbReference type="SMART" id="SM00479">
    <property type="entry name" value="EXOIII"/>
    <property type="match status" value="1"/>
</dbReference>
<accession>A0A6M0QX20</accession>
<protein>
    <submittedName>
        <fullName evidence="2">Exonuclease</fullName>
    </submittedName>
</protein>
<organism evidence="2 3">
    <name type="scientific">Tabrizicola oligotrophica</name>
    <dbReference type="NCBI Taxonomy" id="2710650"/>
    <lineage>
        <taxon>Bacteria</taxon>
        <taxon>Pseudomonadati</taxon>
        <taxon>Pseudomonadota</taxon>
        <taxon>Alphaproteobacteria</taxon>
        <taxon>Rhodobacterales</taxon>
        <taxon>Paracoccaceae</taxon>
        <taxon>Tabrizicola</taxon>
    </lineage>
</organism>
<evidence type="ECO:0000259" key="1">
    <source>
        <dbReference type="SMART" id="SM00479"/>
    </source>
</evidence>
<dbReference type="GO" id="GO:0003676">
    <property type="term" value="F:nucleic acid binding"/>
    <property type="evidence" value="ECO:0007669"/>
    <property type="project" value="InterPro"/>
</dbReference>
<reference evidence="2 3" key="1">
    <citation type="submission" date="2020-02" db="EMBL/GenBank/DDBJ databases">
        <authorList>
            <person name="Chen W.-M."/>
        </authorList>
    </citation>
    <scope>NUCLEOTIDE SEQUENCE [LARGE SCALE GENOMIC DNA]</scope>
    <source>
        <strain evidence="2 3">KMS-5</strain>
    </source>
</reference>
<dbReference type="GO" id="GO:0006259">
    <property type="term" value="P:DNA metabolic process"/>
    <property type="evidence" value="ECO:0007669"/>
    <property type="project" value="UniProtKB-ARBA"/>
</dbReference>
<keyword evidence="2" id="KW-0540">Nuclease</keyword>